<keyword evidence="1" id="KW-0808">Transferase</keyword>
<dbReference type="GO" id="GO:0046872">
    <property type="term" value="F:metal ion binding"/>
    <property type="evidence" value="ECO:0007669"/>
    <property type="project" value="UniProtKB-KW"/>
</dbReference>
<dbReference type="InterPro" id="IPR043502">
    <property type="entry name" value="DNA/RNA_pol_sf"/>
</dbReference>
<evidence type="ECO:0000259" key="8">
    <source>
        <dbReference type="Pfam" id="PF00078"/>
    </source>
</evidence>
<keyword evidence="3" id="KW-0479">Metal-binding</keyword>
<dbReference type="Pfam" id="PF00078">
    <property type="entry name" value="RVT_1"/>
    <property type="match status" value="1"/>
</dbReference>
<keyword evidence="5 9" id="KW-0695">RNA-directed DNA polymerase</keyword>
<keyword evidence="10" id="KW-1185">Reference proteome</keyword>
<dbReference type="RefSeq" id="WP_245863008.1">
    <property type="nucleotide sequence ID" value="NZ_CP020991.1"/>
</dbReference>
<dbReference type="KEGG" id="mpec:B9O19_00849"/>
<comment type="similarity">
    <text evidence="7">Belongs to the bacterial reverse transcriptase family.</text>
</comment>
<evidence type="ECO:0000256" key="5">
    <source>
        <dbReference type="ARBA" id="ARBA00022918"/>
    </source>
</evidence>
<evidence type="ECO:0000256" key="2">
    <source>
        <dbReference type="ARBA" id="ARBA00022695"/>
    </source>
</evidence>
<evidence type="ECO:0000256" key="1">
    <source>
        <dbReference type="ARBA" id="ARBA00022679"/>
    </source>
</evidence>
<evidence type="ECO:0000256" key="3">
    <source>
        <dbReference type="ARBA" id="ARBA00022723"/>
    </source>
</evidence>
<keyword evidence="2" id="KW-0548">Nucleotidyltransferase</keyword>
<dbReference type="GO" id="GO:0051607">
    <property type="term" value="P:defense response to virus"/>
    <property type="evidence" value="ECO:0007669"/>
    <property type="project" value="UniProtKB-KW"/>
</dbReference>
<organism evidence="9 10">
    <name type="scientific">Monoglobus pectinilyticus</name>
    <dbReference type="NCBI Taxonomy" id="1981510"/>
    <lineage>
        <taxon>Bacteria</taxon>
        <taxon>Bacillati</taxon>
        <taxon>Bacillota</taxon>
        <taxon>Clostridia</taxon>
        <taxon>Monoglobales</taxon>
        <taxon>Monoglobaceae</taxon>
        <taxon>Monoglobus</taxon>
    </lineage>
</organism>
<evidence type="ECO:0000256" key="4">
    <source>
        <dbReference type="ARBA" id="ARBA00022842"/>
    </source>
</evidence>
<dbReference type="EMBL" id="CP020991">
    <property type="protein sequence ID" value="AUO19026.1"/>
    <property type="molecule type" value="Genomic_DNA"/>
</dbReference>
<dbReference type="AlphaFoldDB" id="A0A2K9P179"/>
<dbReference type="GeneID" id="98062267"/>
<sequence>MIYTNCKLYKLNSKKVLKYLLAVSDNNFFEQKYVASQIEPYIDTLKKPRLIEKPSEQLKAIQSKIKGLLYAIQVPDNVFSGIKGRSYSQNAQWHKGTKHVYKIDLTAFFPSITREKVYSFFKDDLETSSDVAEIITNITTVDIDLTNLQNVEQVNEFLISKNVKTRNHLISGAPTSQILSYMANHKMFDEIQSLANHNGIVMTIYVDDITFSSENYISNKFKNKVQSIIKKYGYQISARKVKSYSKCYPKLVTGAIIDKNGCLTVKNSLRYKIMSTLNELKENPNNKTARRKLRGLVIAARQIEPNAYPSVHKLAFDKKYKVN</sequence>
<dbReference type="GO" id="GO:0003964">
    <property type="term" value="F:RNA-directed DNA polymerase activity"/>
    <property type="evidence" value="ECO:0007669"/>
    <property type="project" value="UniProtKB-KW"/>
</dbReference>
<keyword evidence="6" id="KW-0051">Antiviral defense</keyword>
<evidence type="ECO:0000256" key="7">
    <source>
        <dbReference type="ARBA" id="ARBA00034120"/>
    </source>
</evidence>
<dbReference type="GO" id="GO:0003723">
    <property type="term" value="F:RNA binding"/>
    <property type="evidence" value="ECO:0007669"/>
    <property type="project" value="InterPro"/>
</dbReference>
<evidence type="ECO:0000313" key="9">
    <source>
        <dbReference type="EMBL" id="AUO19026.1"/>
    </source>
</evidence>
<evidence type="ECO:0000313" key="10">
    <source>
        <dbReference type="Proteomes" id="UP000235589"/>
    </source>
</evidence>
<name>A0A2K9P179_9FIRM</name>
<dbReference type="SUPFAM" id="SSF56672">
    <property type="entry name" value="DNA/RNA polymerases"/>
    <property type="match status" value="1"/>
</dbReference>
<accession>A0A2K9P179</accession>
<dbReference type="PRINTS" id="PR00866">
    <property type="entry name" value="RNADNAPOLMS"/>
</dbReference>
<dbReference type="InterPro" id="IPR000123">
    <property type="entry name" value="Reverse_transcriptase_msDNA"/>
</dbReference>
<keyword evidence="4" id="KW-0460">Magnesium</keyword>
<dbReference type="Proteomes" id="UP000235589">
    <property type="component" value="Chromosome"/>
</dbReference>
<dbReference type="CDD" id="cd03487">
    <property type="entry name" value="RT_Bac_retron_II"/>
    <property type="match status" value="1"/>
</dbReference>
<reference evidence="9 10" key="1">
    <citation type="submission" date="2017-04" db="EMBL/GenBank/DDBJ databases">
        <title>Monoglobus pectinilyticus 14 draft genome.</title>
        <authorList>
            <person name="Kim C."/>
            <person name="Rosendale D.I."/>
            <person name="Kelly W.J."/>
            <person name="Tannock G.W."/>
            <person name="Patchett M.L."/>
            <person name="Jordens J.Z."/>
        </authorList>
    </citation>
    <scope>NUCLEOTIDE SEQUENCE [LARGE SCALE GENOMIC DNA]</scope>
    <source>
        <strain evidence="9 10">14</strain>
    </source>
</reference>
<evidence type="ECO:0000256" key="6">
    <source>
        <dbReference type="ARBA" id="ARBA00023118"/>
    </source>
</evidence>
<feature type="domain" description="Reverse transcriptase" evidence="8">
    <location>
        <begin position="46"/>
        <end position="245"/>
    </location>
</feature>
<gene>
    <name evidence="9" type="ORF">B9O19_00849</name>
</gene>
<proteinExistence type="inferred from homology"/>
<protein>
    <submittedName>
        <fullName evidence="9">RNA-directed DNA polymerase</fullName>
    </submittedName>
</protein>
<dbReference type="InterPro" id="IPR000477">
    <property type="entry name" value="RT_dom"/>
</dbReference>